<proteinExistence type="predicted"/>
<dbReference type="AlphaFoldDB" id="A0A8X7C1P4"/>
<accession>A0A8X7C1P4</accession>
<reference evidence="1" key="1">
    <citation type="submission" date="2020-08" db="EMBL/GenBank/DDBJ databases">
        <title>Multicomponent nature underlies the extraordinary mechanical properties of spider dragline silk.</title>
        <authorList>
            <person name="Kono N."/>
            <person name="Nakamura H."/>
            <person name="Mori M."/>
            <person name="Yoshida Y."/>
            <person name="Ohtoshi R."/>
            <person name="Malay A.D."/>
            <person name="Moran D.A.P."/>
            <person name="Tomita M."/>
            <person name="Numata K."/>
            <person name="Arakawa K."/>
        </authorList>
    </citation>
    <scope>NUCLEOTIDE SEQUENCE</scope>
</reference>
<name>A0A8X7C1P4_9ARAC</name>
<organism evidence="1 2">
    <name type="scientific">Trichonephila inaurata madagascariensis</name>
    <dbReference type="NCBI Taxonomy" id="2747483"/>
    <lineage>
        <taxon>Eukaryota</taxon>
        <taxon>Metazoa</taxon>
        <taxon>Ecdysozoa</taxon>
        <taxon>Arthropoda</taxon>
        <taxon>Chelicerata</taxon>
        <taxon>Arachnida</taxon>
        <taxon>Araneae</taxon>
        <taxon>Araneomorphae</taxon>
        <taxon>Entelegynae</taxon>
        <taxon>Araneoidea</taxon>
        <taxon>Nephilidae</taxon>
        <taxon>Trichonephila</taxon>
        <taxon>Trichonephila inaurata</taxon>
    </lineage>
</organism>
<gene>
    <name evidence="1" type="ORF">TNIN_386271</name>
</gene>
<dbReference type="EMBL" id="BMAV01007113">
    <property type="protein sequence ID" value="GFY49624.1"/>
    <property type="molecule type" value="Genomic_DNA"/>
</dbReference>
<comment type="caution">
    <text evidence="1">The sequence shown here is derived from an EMBL/GenBank/DDBJ whole genome shotgun (WGS) entry which is preliminary data.</text>
</comment>
<evidence type="ECO:0000313" key="2">
    <source>
        <dbReference type="Proteomes" id="UP000886998"/>
    </source>
</evidence>
<sequence length="87" mass="9520">MCQAITSCTKERYSVISLKNHFCASAITVIVNENGIDVIICLLLHQLGHTAAQCNIMDSEVIAYDIQSPLVQIGDIMIAPKNTDDEL</sequence>
<protein>
    <submittedName>
        <fullName evidence="1">Uncharacterized protein</fullName>
    </submittedName>
</protein>
<evidence type="ECO:0000313" key="1">
    <source>
        <dbReference type="EMBL" id="GFY49624.1"/>
    </source>
</evidence>
<keyword evidence="2" id="KW-1185">Reference proteome</keyword>
<dbReference type="Proteomes" id="UP000886998">
    <property type="component" value="Unassembled WGS sequence"/>
</dbReference>